<accession>A0A7K3WS59</accession>
<keyword evidence="3" id="KW-1185">Reference proteome</keyword>
<feature type="chain" id="PRO_5029835001" evidence="1">
    <location>
        <begin position="22"/>
        <end position="203"/>
    </location>
</feature>
<keyword evidence="1" id="KW-0732">Signal</keyword>
<name>A0A7K3WS59_9FLAO</name>
<comment type="caution">
    <text evidence="2">The sequence shown here is derived from an EMBL/GenBank/DDBJ whole genome shotgun (WGS) entry which is preliminary data.</text>
</comment>
<dbReference type="EMBL" id="JAAGVY010000024">
    <property type="protein sequence ID" value="NEN24356.1"/>
    <property type="molecule type" value="Genomic_DNA"/>
</dbReference>
<feature type="signal peptide" evidence="1">
    <location>
        <begin position="1"/>
        <end position="21"/>
    </location>
</feature>
<gene>
    <name evidence="2" type="ORF">G3O08_12655</name>
</gene>
<dbReference type="AlphaFoldDB" id="A0A7K3WS59"/>
<evidence type="ECO:0000313" key="3">
    <source>
        <dbReference type="Proteomes" id="UP000486602"/>
    </source>
</evidence>
<reference evidence="2 3" key="1">
    <citation type="submission" date="2020-02" db="EMBL/GenBank/DDBJ databases">
        <title>Out from the shadows clarifying the taxonomy of the family Cryomorphaceae and related taxa by utilizing the GTDB taxonomic framework.</title>
        <authorList>
            <person name="Bowman J.P."/>
        </authorList>
    </citation>
    <scope>NUCLEOTIDE SEQUENCE [LARGE SCALE GENOMIC DNA]</scope>
    <source>
        <strain evidence="2 3">QSSC 1-22</strain>
    </source>
</reference>
<evidence type="ECO:0000256" key="1">
    <source>
        <dbReference type="SAM" id="SignalP"/>
    </source>
</evidence>
<proteinExistence type="predicted"/>
<sequence>MKNSKIISKALIIFAIPVVFACEGNDDDNPQIENEAELITVLNITLINPVTNDTTFAVFSDPDGPGGISPTVTPITLKYTGENGQYLAHVEVLDSSNPNDVEQINPEILEEADMHQFFYLPNTEAGEVVNISYDPQEIDSNGNPLGISSIWNVLGLTNQGETVTIVLRHSPNKGGAGVATGDITNAGGETDIEVTFQLEIQPE</sequence>
<protein>
    <submittedName>
        <fullName evidence="2">Type 1 periplasmic binding fold superfamily protein</fullName>
    </submittedName>
</protein>
<dbReference type="Proteomes" id="UP000486602">
    <property type="component" value="Unassembled WGS sequence"/>
</dbReference>
<dbReference type="RefSeq" id="WP_163285748.1">
    <property type="nucleotide sequence ID" value="NZ_JAAGVY010000024.1"/>
</dbReference>
<organism evidence="2 3">
    <name type="scientific">Cryomorpha ignava</name>
    <dbReference type="NCBI Taxonomy" id="101383"/>
    <lineage>
        <taxon>Bacteria</taxon>
        <taxon>Pseudomonadati</taxon>
        <taxon>Bacteroidota</taxon>
        <taxon>Flavobacteriia</taxon>
        <taxon>Flavobacteriales</taxon>
        <taxon>Cryomorphaceae</taxon>
        <taxon>Cryomorpha</taxon>
    </lineage>
</organism>
<evidence type="ECO:0000313" key="2">
    <source>
        <dbReference type="EMBL" id="NEN24356.1"/>
    </source>
</evidence>
<dbReference type="PROSITE" id="PS51257">
    <property type="entry name" value="PROKAR_LIPOPROTEIN"/>
    <property type="match status" value="1"/>
</dbReference>